<dbReference type="EMBL" id="CAEKKB010000002">
    <property type="protein sequence ID" value="CAB4300669.1"/>
    <property type="molecule type" value="Genomic_DNA"/>
</dbReference>
<feature type="compositionally biased region" description="Low complexity" evidence="1">
    <location>
        <begin position="18"/>
        <end position="33"/>
    </location>
</feature>
<evidence type="ECO:0000313" key="2">
    <source>
        <dbReference type="EMBL" id="CAB4300669.1"/>
    </source>
</evidence>
<evidence type="ECO:0000313" key="3">
    <source>
        <dbReference type="Proteomes" id="UP000507245"/>
    </source>
</evidence>
<name>A0A6J5WGP4_PRUAR</name>
<organism evidence="2 3">
    <name type="scientific">Prunus armeniaca</name>
    <name type="common">Apricot</name>
    <name type="synonym">Armeniaca vulgaris</name>
    <dbReference type="NCBI Taxonomy" id="36596"/>
    <lineage>
        <taxon>Eukaryota</taxon>
        <taxon>Viridiplantae</taxon>
        <taxon>Streptophyta</taxon>
        <taxon>Embryophyta</taxon>
        <taxon>Tracheophyta</taxon>
        <taxon>Spermatophyta</taxon>
        <taxon>Magnoliopsida</taxon>
        <taxon>eudicotyledons</taxon>
        <taxon>Gunneridae</taxon>
        <taxon>Pentapetalae</taxon>
        <taxon>rosids</taxon>
        <taxon>fabids</taxon>
        <taxon>Rosales</taxon>
        <taxon>Rosaceae</taxon>
        <taxon>Amygdaloideae</taxon>
        <taxon>Amygdaleae</taxon>
        <taxon>Prunus</taxon>
    </lineage>
</organism>
<keyword evidence="3" id="KW-1185">Reference proteome</keyword>
<feature type="compositionally biased region" description="Pro residues" evidence="1">
    <location>
        <begin position="55"/>
        <end position="67"/>
    </location>
</feature>
<evidence type="ECO:0000256" key="1">
    <source>
        <dbReference type="SAM" id="MobiDB-lite"/>
    </source>
</evidence>
<accession>A0A6J5WGP4</accession>
<gene>
    <name evidence="2" type="ORF">ORAREDHAP_LOCUS15912</name>
</gene>
<dbReference type="AlphaFoldDB" id="A0A6J5WGP4"/>
<dbReference type="Proteomes" id="UP000507245">
    <property type="component" value="Unassembled WGS sequence"/>
</dbReference>
<sequence length="67" mass="7278">MSLAVKPKLHSPRHLNALTTPLPFSTSSPSLFTMKRSDMRPPSTSKTNSRLDGAPIPPRKTSPPSPK</sequence>
<proteinExistence type="predicted"/>
<protein>
    <submittedName>
        <fullName evidence="2">Uncharacterized protein</fullName>
    </submittedName>
</protein>
<feature type="region of interest" description="Disordered" evidence="1">
    <location>
        <begin position="1"/>
        <end position="67"/>
    </location>
</feature>
<reference evidence="3" key="1">
    <citation type="journal article" date="2020" name="Genome Biol.">
        <title>Gamete binning: chromosome-level and haplotype-resolved genome assembly enabled by high-throughput single-cell sequencing of gamete genomes.</title>
        <authorList>
            <person name="Campoy J.A."/>
            <person name="Sun H."/>
            <person name="Goel M."/>
            <person name="Jiao W.-B."/>
            <person name="Folz-Donahue K."/>
            <person name="Wang N."/>
            <person name="Rubio M."/>
            <person name="Liu C."/>
            <person name="Kukat C."/>
            <person name="Ruiz D."/>
            <person name="Huettel B."/>
            <person name="Schneeberger K."/>
        </authorList>
    </citation>
    <scope>NUCLEOTIDE SEQUENCE [LARGE SCALE GENOMIC DNA]</scope>
    <source>
        <strain evidence="3">cv. Rojo Pasion</strain>
    </source>
</reference>